<evidence type="ECO:0000313" key="1">
    <source>
        <dbReference type="EMBL" id="WGH21982.1"/>
    </source>
</evidence>
<evidence type="ECO:0000313" key="2">
    <source>
        <dbReference type="Proteomes" id="UP001242841"/>
    </source>
</evidence>
<organism evidence="1 2">
    <name type="scientific">Rhodococcus phage Trogglehumper</name>
    <dbReference type="NCBI Taxonomy" id="3038381"/>
    <lineage>
        <taxon>Viruses</taxon>
        <taxon>Duplodnaviria</taxon>
        <taxon>Heunggongvirae</taxon>
        <taxon>Uroviricota</taxon>
        <taxon>Caudoviricetes</taxon>
        <taxon>Caudoviricetes incertae sedis</taxon>
        <taxon>Trogglehumpervirus</taxon>
        <taxon>Trogglehumpervirus trogglehumper</taxon>
    </lineage>
</organism>
<sequence length="76" mass="7823">MLGLLLLVFAGFGGLCVAIGGVTVSIKETATDRKKAARRAAASKAWDDECARRRAIHTGIANDAVATIGRLAAGAR</sequence>
<dbReference type="Proteomes" id="UP001242841">
    <property type="component" value="Segment"/>
</dbReference>
<proteinExistence type="predicted"/>
<protein>
    <submittedName>
        <fullName evidence="1">Membrane protein</fullName>
    </submittedName>
</protein>
<accession>A0AAF0K1P2</accession>
<reference evidence="1" key="1">
    <citation type="submission" date="2023-03" db="EMBL/GenBank/DDBJ databases">
        <authorList>
            <person name="Aguilar E."/>
            <person name="Antigua R."/>
            <person name="Antonino C."/>
            <person name="Bisram R."/>
            <person name="Chen J."/>
            <person name="Davilmar B."/>
            <person name="Del R.K."/>
            <person name="Germosen J."/>
            <person name="Hernandez J."/>
            <person name="Kelloggs L."/>
            <person name="Lema C."/>
            <person name="Li J."/>
            <person name="Melendez A."/>
            <person name="Mohammed I."/>
            <person name="Ryan A."/>
            <person name="Singh S."/>
            <person name="Tariq H."/>
            <person name="Golebiewska U.P."/>
            <person name="Russell D.A."/>
            <person name="Jacobs-Sera D."/>
            <person name="Hatfull G.F."/>
        </authorList>
    </citation>
    <scope>NUCLEOTIDE SEQUENCE</scope>
</reference>
<gene>
    <name evidence="1" type="primary">101</name>
    <name evidence="1" type="ORF">SEA_TROGGLEHUMPER_101</name>
</gene>
<dbReference type="EMBL" id="OQ709222">
    <property type="protein sequence ID" value="WGH21982.1"/>
    <property type="molecule type" value="Genomic_DNA"/>
</dbReference>
<keyword evidence="2" id="KW-1185">Reference proteome</keyword>
<name>A0AAF0K1P2_9CAUD</name>